<comment type="similarity">
    <text evidence="2">Belongs to the autoinducer-2 exporter (AI-2E) (TC 2.A.86) family.</text>
</comment>
<feature type="transmembrane region" description="Helical" evidence="8">
    <location>
        <begin position="75"/>
        <end position="93"/>
    </location>
</feature>
<protein>
    <recommendedName>
        <fullName evidence="11">Permease</fullName>
    </recommendedName>
</protein>
<feature type="transmembrane region" description="Helical" evidence="8">
    <location>
        <begin position="204"/>
        <end position="229"/>
    </location>
</feature>
<evidence type="ECO:0000256" key="5">
    <source>
        <dbReference type="ARBA" id="ARBA00022692"/>
    </source>
</evidence>
<evidence type="ECO:0000313" key="9">
    <source>
        <dbReference type="EMBL" id="KRM89614.1"/>
    </source>
</evidence>
<dbReference type="InterPro" id="IPR002549">
    <property type="entry name" value="AI-2E-like"/>
</dbReference>
<keyword evidence="6 8" id="KW-1133">Transmembrane helix</keyword>
<keyword evidence="4" id="KW-1003">Cell membrane</keyword>
<feature type="transmembrane region" description="Helical" evidence="8">
    <location>
        <begin position="45"/>
        <end position="69"/>
    </location>
</feature>
<evidence type="ECO:0008006" key="11">
    <source>
        <dbReference type="Google" id="ProtNLM"/>
    </source>
</evidence>
<feature type="transmembrane region" description="Helical" evidence="8">
    <location>
        <begin position="362"/>
        <end position="389"/>
    </location>
</feature>
<comment type="subcellular location">
    <subcellularLocation>
        <location evidence="1">Cell membrane</location>
        <topology evidence="1">Multi-pass membrane protein</topology>
    </subcellularLocation>
</comment>
<keyword evidence="10" id="KW-1185">Reference proteome</keyword>
<keyword evidence="3" id="KW-0813">Transport</keyword>
<feature type="transmembrane region" description="Helical" evidence="8">
    <location>
        <begin position="293"/>
        <end position="312"/>
    </location>
</feature>
<name>A0A0R2CCU8_9LACO</name>
<accession>A0A0R2CCU8</accession>
<evidence type="ECO:0000256" key="6">
    <source>
        <dbReference type="ARBA" id="ARBA00022989"/>
    </source>
</evidence>
<feature type="transmembrane region" description="Helical" evidence="8">
    <location>
        <begin position="319"/>
        <end position="342"/>
    </location>
</feature>
<dbReference type="eggNOG" id="COG0628">
    <property type="taxonomic scope" value="Bacteria"/>
</dbReference>
<evidence type="ECO:0000256" key="7">
    <source>
        <dbReference type="ARBA" id="ARBA00023136"/>
    </source>
</evidence>
<evidence type="ECO:0000256" key="4">
    <source>
        <dbReference type="ARBA" id="ARBA00022475"/>
    </source>
</evidence>
<evidence type="ECO:0000256" key="2">
    <source>
        <dbReference type="ARBA" id="ARBA00009773"/>
    </source>
</evidence>
<evidence type="ECO:0000256" key="8">
    <source>
        <dbReference type="SAM" id="Phobius"/>
    </source>
</evidence>
<dbReference type="GO" id="GO:0005886">
    <property type="term" value="C:plasma membrane"/>
    <property type="evidence" value="ECO:0007669"/>
    <property type="project" value="UniProtKB-SubCell"/>
</dbReference>
<comment type="caution">
    <text evidence="9">The sequence shown here is derived from an EMBL/GenBank/DDBJ whole genome shotgun (WGS) entry which is preliminary data.</text>
</comment>
<gene>
    <name evidence="9" type="ORF">FD21_GL001122</name>
</gene>
<evidence type="ECO:0000313" key="10">
    <source>
        <dbReference type="Proteomes" id="UP000051576"/>
    </source>
</evidence>
<proteinExistence type="inferred from homology"/>
<dbReference type="Pfam" id="PF01594">
    <property type="entry name" value="AI-2E_transport"/>
    <property type="match status" value="1"/>
</dbReference>
<dbReference type="PANTHER" id="PTHR21716">
    <property type="entry name" value="TRANSMEMBRANE PROTEIN"/>
    <property type="match status" value="1"/>
</dbReference>
<dbReference type="Proteomes" id="UP000051576">
    <property type="component" value="Unassembled WGS sequence"/>
</dbReference>
<dbReference type="AlphaFoldDB" id="A0A0R2CCU8"/>
<keyword evidence="5 8" id="KW-0812">Transmembrane</keyword>
<dbReference type="EMBL" id="AYYX01000003">
    <property type="protein sequence ID" value="KRM89614.1"/>
    <property type="molecule type" value="Genomic_DNA"/>
</dbReference>
<dbReference type="PATRIC" id="fig|1133569.4.peg.1251"/>
<dbReference type="PANTHER" id="PTHR21716:SF53">
    <property type="entry name" value="PERMEASE PERM-RELATED"/>
    <property type="match status" value="1"/>
</dbReference>
<organism evidence="9 10">
    <name type="scientific">Liquorilactobacillus vini DSM 20605</name>
    <dbReference type="NCBI Taxonomy" id="1133569"/>
    <lineage>
        <taxon>Bacteria</taxon>
        <taxon>Bacillati</taxon>
        <taxon>Bacillota</taxon>
        <taxon>Bacilli</taxon>
        <taxon>Lactobacillales</taxon>
        <taxon>Lactobacillaceae</taxon>
        <taxon>Liquorilactobacillus</taxon>
    </lineage>
</organism>
<feature type="transmembrane region" description="Helical" evidence="8">
    <location>
        <begin position="265"/>
        <end position="287"/>
    </location>
</feature>
<dbReference type="GO" id="GO:0055085">
    <property type="term" value="P:transmembrane transport"/>
    <property type="evidence" value="ECO:0007669"/>
    <property type="project" value="TreeGrafter"/>
</dbReference>
<feature type="transmembrane region" description="Helical" evidence="8">
    <location>
        <begin position="13"/>
        <end position="33"/>
    </location>
</feature>
<evidence type="ECO:0000256" key="1">
    <source>
        <dbReference type="ARBA" id="ARBA00004651"/>
    </source>
</evidence>
<keyword evidence="7 8" id="KW-0472">Membrane</keyword>
<sequence>MNYHAEYSNKVDVYNQIGAAAIILLTASCFQRMIEMFEKISKNKIMWLTIECLLVATLIWVCSQIGFIFTPLGTFISTLFAPVLIAGFLFYLFDPVVRLLMRIKVRGKNLSRTWSIAVVFLILTALVAIAGAIIIPLLVSQIGALIVQMPDYLKTLQHLGNHYYRRVDQLSWFKQLKVDQYLTELQTNFLAWLKKMAGNLTMSLGSFISTITSITITIVTVPFILFYMLKDGKHLVPNIQKIFPSKHEDQVADLFNKMSQTLSKYIAGQAIECLFVATFISLGYWIIGMPYAFLLGVFAGMTNIIPYLGPYIGIFPALILGATISTKMAILVIVVCIVVQQIDGNLIYPNVIGKTLKIHPLTIILLLLVAGNLAGLLGMILAVPVYAVLKVVLKYIYDIYQLQHEKNS</sequence>
<dbReference type="STRING" id="1133569.FD21_GL001122"/>
<evidence type="ECO:0000256" key="3">
    <source>
        <dbReference type="ARBA" id="ARBA00022448"/>
    </source>
</evidence>
<feature type="transmembrane region" description="Helical" evidence="8">
    <location>
        <begin position="114"/>
        <end position="139"/>
    </location>
</feature>
<reference evidence="9 10" key="1">
    <citation type="journal article" date="2015" name="Genome Announc.">
        <title>Expanding the biotechnology potential of lactobacilli through comparative genomics of 213 strains and associated genera.</title>
        <authorList>
            <person name="Sun Z."/>
            <person name="Harris H.M."/>
            <person name="McCann A."/>
            <person name="Guo C."/>
            <person name="Argimon S."/>
            <person name="Zhang W."/>
            <person name="Yang X."/>
            <person name="Jeffery I.B."/>
            <person name="Cooney J.C."/>
            <person name="Kagawa T.F."/>
            <person name="Liu W."/>
            <person name="Song Y."/>
            <person name="Salvetti E."/>
            <person name="Wrobel A."/>
            <person name="Rasinkangas P."/>
            <person name="Parkhill J."/>
            <person name="Rea M.C."/>
            <person name="O'Sullivan O."/>
            <person name="Ritari J."/>
            <person name="Douillard F.P."/>
            <person name="Paul Ross R."/>
            <person name="Yang R."/>
            <person name="Briner A.E."/>
            <person name="Felis G.E."/>
            <person name="de Vos W.M."/>
            <person name="Barrangou R."/>
            <person name="Klaenhammer T.R."/>
            <person name="Caufield P.W."/>
            <person name="Cui Y."/>
            <person name="Zhang H."/>
            <person name="O'Toole P.W."/>
        </authorList>
    </citation>
    <scope>NUCLEOTIDE SEQUENCE [LARGE SCALE GENOMIC DNA]</scope>
    <source>
        <strain evidence="9 10">DSM 20605</strain>
    </source>
</reference>